<dbReference type="Proteomes" id="UP000325743">
    <property type="component" value="Chromosome 2"/>
</dbReference>
<dbReference type="EMBL" id="CP032519">
    <property type="protein sequence ID" value="QEZ46776.1"/>
    <property type="molecule type" value="Genomic_DNA"/>
</dbReference>
<dbReference type="Gene3D" id="3.30.559.10">
    <property type="entry name" value="Chloramphenicol acetyltransferase-like domain"/>
    <property type="match status" value="1"/>
</dbReference>
<dbReference type="InterPro" id="IPR001242">
    <property type="entry name" value="Condensation_dom"/>
</dbReference>
<accession>A0A5P3VK27</accession>
<evidence type="ECO:0000259" key="3">
    <source>
        <dbReference type="PROSITE" id="PS50075"/>
    </source>
</evidence>
<evidence type="ECO:0000256" key="2">
    <source>
        <dbReference type="ARBA" id="ARBA00022450"/>
    </source>
</evidence>
<dbReference type="Pfam" id="PF00501">
    <property type="entry name" value="AMP-binding"/>
    <property type="match status" value="1"/>
</dbReference>
<dbReference type="GO" id="GO:0044550">
    <property type="term" value="P:secondary metabolite biosynthetic process"/>
    <property type="evidence" value="ECO:0007669"/>
    <property type="project" value="TreeGrafter"/>
</dbReference>
<feature type="domain" description="Carrier" evidence="3">
    <location>
        <begin position="775"/>
        <end position="849"/>
    </location>
</feature>
<gene>
    <name evidence="4" type="ORF">D2917_21490</name>
</gene>
<dbReference type="GO" id="GO:0031177">
    <property type="term" value="F:phosphopantetheine binding"/>
    <property type="evidence" value="ECO:0007669"/>
    <property type="project" value="TreeGrafter"/>
</dbReference>
<dbReference type="InterPro" id="IPR023213">
    <property type="entry name" value="CAT-like_dom_sf"/>
</dbReference>
<dbReference type="Pfam" id="PF00550">
    <property type="entry name" value="PP-binding"/>
    <property type="match status" value="2"/>
</dbReference>
<name>A0A5P3VK27_9BURK</name>
<keyword evidence="2" id="KW-0596">Phosphopantetheine</keyword>
<dbReference type="Gene3D" id="3.40.50.980">
    <property type="match status" value="2"/>
</dbReference>
<dbReference type="InterPro" id="IPR036736">
    <property type="entry name" value="ACP-like_sf"/>
</dbReference>
<dbReference type="FunFam" id="3.40.50.12780:FF:000012">
    <property type="entry name" value="Non-ribosomal peptide synthetase"/>
    <property type="match status" value="1"/>
</dbReference>
<dbReference type="Gene3D" id="2.30.38.10">
    <property type="entry name" value="Luciferase, Domain 3"/>
    <property type="match status" value="1"/>
</dbReference>
<proteinExistence type="predicted"/>
<dbReference type="GO" id="GO:0043041">
    <property type="term" value="P:amino acid activation for nonribosomal peptide biosynthetic process"/>
    <property type="evidence" value="ECO:0007669"/>
    <property type="project" value="TreeGrafter"/>
</dbReference>
<evidence type="ECO:0000313" key="5">
    <source>
        <dbReference type="Proteomes" id="UP000325743"/>
    </source>
</evidence>
<dbReference type="PROSITE" id="PS50075">
    <property type="entry name" value="CARRIER"/>
    <property type="match status" value="1"/>
</dbReference>
<dbReference type="PANTHER" id="PTHR45527:SF1">
    <property type="entry name" value="FATTY ACID SYNTHASE"/>
    <property type="match status" value="1"/>
</dbReference>
<sequence length="1585" mass="174061">MNSVAAENNALRRLAKRSLSRKFWADEFDAGWTRAELPTDFFVDGKVSTHVLHRKFRYDLYTLLLDRLAKEEGSIDEFLDGIVALAVSRLTAQEKLVLAYAEGATGSPHPLILDFAPPTGFREIMGHVASRRKEMREHAAAGTWQHYVALWQERGNAESPAAICLAHGRAGAVHAHAALSDFPVLIAIDVSEDALEISLRYDAAAIDVRTATSFLNVLEHLATLCSANLDITQSELVLSSEDDNAILAAVNATEVPFSDTSRIEDFLIDAAARHPDEIAIRSCSGDWSYANFLSKAHAVAAALHMNGVARGDVVAITAERSPEMVAGIFGVLLAGATYLPVDPAYPSARISYMLEDSRAKLVLLGDARLSTLIPKAVTSLALPDAIGSDPQAVGYRRPADIICTDSAYIIYTSGSTGNPKGVVVEHRSVVNRLQWMQNRYPLKAEDVLIQKTSVSFDVSVWELFWWSFAGASLCVPVAGTERNPEALVAEIARHRVSVIHFVPPMLSAFLGYLGNKSRTVASLRLVFASGEALTPKHIELFNALGAEASRPRLINLYGPTEATVDVTYFDCSDFSPQRARVPLGKPIDNTRIFVLDKFSRPLPVGFFGEIFIGGVGVARGYYCRPELTRERFLLTESLHGERLYRTGDIGRVAPDGLIEYAGRTDHQVKVRGFRIELQEVSTVIESLPGVKNCVALTGGAAGQNDTLLAFVKVEDASVTAQQLIEQAAAQLPAHQLPGQFILLDEFPNLPNGKIDRKALLRIADDSKASAMAAVAPRDEVEARLLEIWQAVLGRDDIGVTDNFFAVGGNSIHFVSILGKSRQAGLGFSFQDMFQSPTIAELRTRVNLGDVSDAAGSDEQPVRLGLLMESDRTECEVRFPDCEDAYPMTALQEGLVFEKELYIAAAQYHDVFTYTIEGTLDPETFKAAAQHLVDRNQIFRTSYHMSGFTQSIQVVHKNVAAQVFVDDLRGMSDAERQQWLDNWLDNERAYIFQWEQPDLVRFHVQILTDDCYLYTLSQHNSALDGWSISLVHSELFNTYFDLLAGRQLIGAVKKNYIRDYVALEKKAIDDGAQRTYWDGVLAASSQTLLPVHRRPRIGERFTVKYHPVEIGKTLSDALIGAADRLKVPVKSVLLAAHIKALSVLGDTEDVLTGYEHSGRPEVDGAADGVGLFLNTVPFRTRLAEESYADLIRGVYATEGEMLPNRRFPMARMKEHSGIKEILFESVFNYTHFYRLKELKKHQDFSLIEVEARGETEFALRAEFSRHFFDDNIKLNLHYHAEAFGEDFIATVAVVYARILQEIAEDVGRKHHQIDFVAGISVSALLEQGRQLDQDIFQLGPDECAVVVNAAGYLQPPGAYGELTALSAAASRTMTAAGRGSLPNHGVSRSGVAGRICFATNRFMVREQAASEVGQPLPTASGETALSPQSMQAVELIAQSWSQVLQVPRESISFESNFFDLGGTSILAMKSVLELRGVVSLVQLLTNSTLGPLVRSLGGGSDEDKLLHALVQGSEDDVALVYFPYAGGNAINFRDVANALRPFWPQLSIYGVELPGHDYRGGAADSCRRTCCPTGWPVSCAVCHSSD</sequence>
<dbReference type="SUPFAM" id="SSF47336">
    <property type="entry name" value="ACP-like"/>
    <property type="match status" value="2"/>
</dbReference>
<dbReference type="InterPro" id="IPR000873">
    <property type="entry name" value="AMP-dep_synth/lig_dom"/>
</dbReference>
<dbReference type="Gene3D" id="3.40.50.1820">
    <property type="entry name" value="alpha/beta hydrolase"/>
    <property type="match status" value="1"/>
</dbReference>
<dbReference type="RefSeq" id="WP_151071912.1">
    <property type="nucleotide sequence ID" value="NZ_CP032519.1"/>
</dbReference>
<evidence type="ECO:0000313" key="4">
    <source>
        <dbReference type="EMBL" id="QEZ46776.1"/>
    </source>
</evidence>
<comment type="cofactor">
    <cofactor evidence="1">
        <name>pantetheine 4'-phosphate</name>
        <dbReference type="ChEBI" id="CHEBI:47942"/>
    </cofactor>
</comment>
<dbReference type="SUPFAM" id="SSF56801">
    <property type="entry name" value="Acetyl-CoA synthetase-like"/>
    <property type="match status" value="1"/>
</dbReference>
<dbReference type="InterPro" id="IPR020845">
    <property type="entry name" value="AMP-binding_CS"/>
</dbReference>
<dbReference type="NCBIfam" id="TIGR01733">
    <property type="entry name" value="AA-adenyl-dom"/>
    <property type="match status" value="1"/>
</dbReference>
<dbReference type="PROSITE" id="PS00455">
    <property type="entry name" value="AMP_BINDING"/>
    <property type="match status" value="1"/>
</dbReference>
<dbReference type="InterPro" id="IPR009081">
    <property type="entry name" value="PP-bd_ACP"/>
</dbReference>
<dbReference type="InterPro" id="IPR010071">
    <property type="entry name" value="AA_adenyl_dom"/>
</dbReference>
<dbReference type="FunFam" id="3.40.50.980:FF:000001">
    <property type="entry name" value="Non-ribosomal peptide synthetase"/>
    <property type="match status" value="1"/>
</dbReference>
<dbReference type="InterPro" id="IPR045851">
    <property type="entry name" value="AMP-bd_C_sf"/>
</dbReference>
<dbReference type="SUPFAM" id="SSF52777">
    <property type="entry name" value="CoA-dependent acyltransferases"/>
    <property type="match status" value="3"/>
</dbReference>
<dbReference type="PANTHER" id="PTHR45527">
    <property type="entry name" value="NONRIBOSOMAL PEPTIDE SYNTHETASE"/>
    <property type="match status" value="1"/>
</dbReference>
<protein>
    <submittedName>
        <fullName evidence="4">Amino acid adenylation domain-containing protein</fullName>
    </submittedName>
</protein>
<organism evidence="4 5">
    <name type="scientific">Cupriavidus oxalaticus</name>
    <dbReference type="NCBI Taxonomy" id="96344"/>
    <lineage>
        <taxon>Bacteria</taxon>
        <taxon>Pseudomonadati</taxon>
        <taxon>Pseudomonadota</taxon>
        <taxon>Betaproteobacteria</taxon>
        <taxon>Burkholderiales</taxon>
        <taxon>Burkholderiaceae</taxon>
        <taxon>Cupriavidus</taxon>
    </lineage>
</organism>
<dbReference type="InterPro" id="IPR029058">
    <property type="entry name" value="AB_hydrolase_fold"/>
</dbReference>
<dbReference type="Gene3D" id="3.30.300.30">
    <property type="match status" value="1"/>
</dbReference>
<dbReference type="Gene3D" id="1.10.1200.10">
    <property type="entry name" value="ACP-like"/>
    <property type="match status" value="1"/>
</dbReference>
<dbReference type="GO" id="GO:0003824">
    <property type="term" value="F:catalytic activity"/>
    <property type="evidence" value="ECO:0007669"/>
    <property type="project" value="InterPro"/>
</dbReference>
<dbReference type="Gene3D" id="3.30.559.30">
    <property type="entry name" value="Nonribosomal peptide synthetase, condensation domain"/>
    <property type="match status" value="2"/>
</dbReference>
<dbReference type="CDD" id="cd05930">
    <property type="entry name" value="A_NRPS"/>
    <property type="match status" value="1"/>
</dbReference>
<dbReference type="Pfam" id="PF00668">
    <property type="entry name" value="Condensation"/>
    <property type="match status" value="1"/>
</dbReference>
<evidence type="ECO:0000256" key="1">
    <source>
        <dbReference type="ARBA" id="ARBA00001957"/>
    </source>
</evidence>
<dbReference type="FunFam" id="3.40.50.980:FF:000002">
    <property type="entry name" value="Enterobactin synthetase component F"/>
    <property type="match status" value="1"/>
</dbReference>
<dbReference type="SUPFAM" id="SSF53474">
    <property type="entry name" value="alpha/beta-Hydrolases"/>
    <property type="match status" value="1"/>
</dbReference>
<dbReference type="GO" id="GO:0005737">
    <property type="term" value="C:cytoplasm"/>
    <property type="evidence" value="ECO:0007669"/>
    <property type="project" value="TreeGrafter"/>
</dbReference>
<reference evidence="4 5" key="1">
    <citation type="submission" date="2018-09" db="EMBL/GenBank/DDBJ databases">
        <title>Complete genome sequence of Cupriavidus oxalaticus T2, a bacterium capable of phenol tolerance and degradation.</title>
        <authorList>
            <person name="Yan J."/>
        </authorList>
    </citation>
    <scope>NUCLEOTIDE SEQUENCE [LARGE SCALE GENOMIC DNA]</scope>
    <source>
        <strain evidence="4 5">T2</strain>
    </source>
</reference>